<keyword evidence="2" id="KW-1133">Transmembrane helix</keyword>
<gene>
    <name evidence="3" type="ORF">HMPREF0402_00060</name>
</gene>
<accession>H1PNR7</accession>
<keyword evidence="4" id="KW-1185">Reference proteome</keyword>
<evidence type="ECO:0000256" key="1">
    <source>
        <dbReference type="SAM" id="MobiDB-lite"/>
    </source>
</evidence>
<feature type="region of interest" description="Disordered" evidence="1">
    <location>
        <begin position="56"/>
        <end position="77"/>
    </location>
</feature>
<keyword evidence="2" id="KW-0812">Transmembrane</keyword>
<reference evidence="3 4" key="1">
    <citation type="submission" date="2012-07" db="EMBL/GenBank/DDBJ databases">
        <title>The Genome Sequence of Fusobacterium ulcerans 12_1B.</title>
        <authorList>
            <consortium name="The Broad Institute Genome Sequencing Platform"/>
            <person name="Earl A."/>
            <person name="Ward D."/>
            <person name="Feldgarden M."/>
            <person name="Gevers D."/>
            <person name="Strauss J."/>
            <person name="Ambrose C.E."/>
            <person name="Allen-Vercoe E."/>
            <person name="Walker B."/>
            <person name="Young S.K."/>
            <person name="Zeng Q."/>
            <person name="Gargeya S."/>
            <person name="Fitzgerald M."/>
            <person name="Haas B."/>
            <person name="Abouelleil A."/>
            <person name="Alvarado L."/>
            <person name="Arachchi H.M."/>
            <person name="Berlin A.M."/>
            <person name="Chapman S.B."/>
            <person name="Goldberg J."/>
            <person name="Griggs A."/>
            <person name="Gujja S."/>
            <person name="Hansen M."/>
            <person name="Howarth C."/>
            <person name="Imamovic A."/>
            <person name="Larimer J."/>
            <person name="McCowen C."/>
            <person name="Montmayeur A."/>
            <person name="Murphy C."/>
            <person name="Neiman D."/>
            <person name="Pearson M."/>
            <person name="Priest M."/>
            <person name="Roberts A."/>
            <person name="Saif S."/>
            <person name="Shea T."/>
            <person name="Sisk P."/>
            <person name="Sykes S."/>
            <person name="Wortman J."/>
            <person name="Nusbaum C."/>
            <person name="Birren B."/>
        </authorList>
    </citation>
    <scope>NUCLEOTIDE SEQUENCE [LARGE SCALE GENOMIC DNA]</scope>
    <source>
        <strain evidence="3 4">12_1B</strain>
    </source>
</reference>
<dbReference type="AlphaFoldDB" id="H1PNR7"/>
<proteinExistence type="predicted"/>
<dbReference type="BioCyc" id="FSP457404-HMP:GTSQ-61-MONOMER"/>
<organism evidence="3 4">
    <name type="scientific">Fusobacterium ulcerans 12-1B</name>
    <dbReference type="NCBI Taxonomy" id="457404"/>
    <lineage>
        <taxon>Bacteria</taxon>
        <taxon>Fusobacteriati</taxon>
        <taxon>Fusobacteriota</taxon>
        <taxon>Fusobacteriia</taxon>
        <taxon>Fusobacteriales</taxon>
        <taxon>Fusobacteriaceae</taxon>
        <taxon>Fusobacterium</taxon>
    </lineage>
</organism>
<dbReference type="HOGENOM" id="CLU_2632970_0_0_0"/>
<evidence type="ECO:0000313" key="3">
    <source>
        <dbReference type="EMBL" id="EHO85136.1"/>
    </source>
</evidence>
<dbReference type="PATRIC" id="fig|457404.5.peg.1166"/>
<keyword evidence="2" id="KW-0472">Membrane</keyword>
<name>H1PNR7_9FUSO</name>
<protein>
    <submittedName>
        <fullName evidence="3">Uncharacterized protein</fullName>
    </submittedName>
</protein>
<feature type="transmembrane region" description="Helical" evidence="2">
    <location>
        <begin position="29"/>
        <end position="50"/>
    </location>
</feature>
<dbReference type="Proteomes" id="UP000003233">
    <property type="component" value="Unassembled WGS sequence"/>
</dbReference>
<evidence type="ECO:0000313" key="4">
    <source>
        <dbReference type="Proteomes" id="UP000003233"/>
    </source>
</evidence>
<dbReference type="EMBL" id="AGWJ02000007">
    <property type="protein sequence ID" value="EHO85136.1"/>
    <property type="molecule type" value="Genomic_DNA"/>
</dbReference>
<comment type="caution">
    <text evidence="3">The sequence shown here is derived from an EMBL/GenBank/DDBJ whole genome shotgun (WGS) entry which is preliminary data.</text>
</comment>
<evidence type="ECO:0000256" key="2">
    <source>
        <dbReference type="SAM" id="Phobius"/>
    </source>
</evidence>
<sequence>MAVGIIEILRHNLYNNGSANIPEEEDEDINIISVLILGGALALGIMGIIYNDYEPEHHGHSNSGGKHNKPKPICSPR</sequence>